<dbReference type="OrthoDB" id="246988at2759"/>
<dbReference type="Proteomes" id="UP000284403">
    <property type="component" value="Unassembled WGS sequence"/>
</dbReference>
<accession>A0A422PUB4</accession>
<protein>
    <submittedName>
        <fullName evidence="2">Uncharacterized protein</fullName>
    </submittedName>
</protein>
<dbReference type="RefSeq" id="XP_029229512.1">
    <property type="nucleotide sequence ID" value="XM_029370353.1"/>
</dbReference>
<feature type="transmembrane region" description="Helical" evidence="1">
    <location>
        <begin position="229"/>
        <end position="249"/>
    </location>
</feature>
<keyword evidence="1" id="KW-0812">Transmembrane</keyword>
<dbReference type="AlphaFoldDB" id="A0A422PUB4"/>
<feature type="transmembrane region" description="Helical" evidence="1">
    <location>
        <begin position="119"/>
        <end position="142"/>
    </location>
</feature>
<comment type="caution">
    <text evidence="2">The sequence shown here is derived from an EMBL/GenBank/DDBJ whole genome shotgun (WGS) entry which is preliminary data.</text>
</comment>
<organism evidence="2 3">
    <name type="scientific">Trypanosoma conorhini</name>
    <dbReference type="NCBI Taxonomy" id="83891"/>
    <lineage>
        <taxon>Eukaryota</taxon>
        <taxon>Discoba</taxon>
        <taxon>Euglenozoa</taxon>
        <taxon>Kinetoplastea</taxon>
        <taxon>Metakinetoplastina</taxon>
        <taxon>Trypanosomatida</taxon>
        <taxon>Trypanosomatidae</taxon>
        <taxon>Trypanosoma</taxon>
    </lineage>
</organism>
<keyword evidence="1" id="KW-1133">Transmembrane helix</keyword>
<keyword evidence="3" id="KW-1185">Reference proteome</keyword>
<dbReference type="GeneID" id="40317046"/>
<sequence>MGSALFRWEACEADAAVDTFTFLAECPTTPQFRLKHAAVGQSHDAESCEFRFYSRYVFLHVFTALQLLLALFTLYLFNYLGTVRHHYAPLLVLGCGREAACPRPRVVEARLPHRREALAAAYLAIVVLGMCFTAFAAAYIAVSNSAWWVSLELARWERDQRARMRQEYGGSRHDAESSGCRLRRLGVRWISWTRPYYHFPPRHLPDFDYRHDLHARFGARATRRNPKKVFFLLAAPFVFALAVMDIVTVDEMRVTGVRVSLLQGLLLVAGPLFLLSVVWLFVSMLCKCWRACNSFLLGL</sequence>
<gene>
    <name evidence="2" type="ORF">Tco025E_03435</name>
</gene>
<feature type="transmembrane region" description="Helical" evidence="1">
    <location>
        <begin position="56"/>
        <end position="77"/>
    </location>
</feature>
<evidence type="ECO:0000313" key="2">
    <source>
        <dbReference type="EMBL" id="RNF21355.1"/>
    </source>
</evidence>
<proteinExistence type="predicted"/>
<evidence type="ECO:0000313" key="3">
    <source>
        <dbReference type="Proteomes" id="UP000284403"/>
    </source>
</evidence>
<dbReference type="EMBL" id="MKKU01000158">
    <property type="protein sequence ID" value="RNF21355.1"/>
    <property type="molecule type" value="Genomic_DNA"/>
</dbReference>
<evidence type="ECO:0000256" key="1">
    <source>
        <dbReference type="SAM" id="Phobius"/>
    </source>
</evidence>
<keyword evidence="1" id="KW-0472">Membrane</keyword>
<reference evidence="2 3" key="1">
    <citation type="journal article" date="2018" name="BMC Genomics">
        <title>Genomic comparison of Trypanosoma conorhini and Trypanosoma rangeli to Trypanosoma cruzi strains of high and low virulence.</title>
        <authorList>
            <person name="Bradwell K.R."/>
            <person name="Koparde V.N."/>
            <person name="Matveyev A.V."/>
            <person name="Serrano M.G."/>
            <person name="Alves J.M."/>
            <person name="Parikh H."/>
            <person name="Huang B."/>
            <person name="Lee V."/>
            <person name="Espinosa-Alvarez O."/>
            <person name="Ortiz P.A."/>
            <person name="Costa-Martins A.G."/>
            <person name="Teixeira M.M."/>
            <person name="Buck G.A."/>
        </authorList>
    </citation>
    <scope>NUCLEOTIDE SEQUENCE [LARGE SCALE GENOMIC DNA]</scope>
    <source>
        <strain evidence="2 3">025E</strain>
    </source>
</reference>
<name>A0A422PUB4_9TRYP</name>
<feature type="transmembrane region" description="Helical" evidence="1">
    <location>
        <begin position="261"/>
        <end position="282"/>
    </location>
</feature>